<keyword evidence="2" id="KW-1185">Reference proteome</keyword>
<dbReference type="RefSeq" id="WP_182530338.1">
    <property type="nucleotide sequence ID" value="NZ_JACGXL010000002.1"/>
</dbReference>
<comment type="caution">
    <text evidence="1">The sequence shown here is derived from an EMBL/GenBank/DDBJ whole genome shotgun (WGS) entry which is preliminary data.</text>
</comment>
<sequence>MNAAAPEAARLEALAARLGLEPHALLVLFARRAAQAGQPFDRERLQLEIERLRDAPAAMQAAAALARLGPGAYALDDIDNALGMIWADVAER</sequence>
<organism evidence="1 2">
    <name type="scientific">Dokdonella fugitiva</name>
    <dbReference type="NCBI Taxonomy" id="328517"/>
    <lineage>
        <taxon>Bacteria</taxon>
        <taxon>Pseudomonadati</taxon>
        <taxon>Pseudomonadota</taxon>
        <taxon>Gammaproteobacteria</taxon>
        <taxon>Lysobacterales</taxon>
        <taxon>Rhodanobacteraceae</taxon>
        <taxon>Dokdonella</taxon>
    </lineage>
</organism>
<dbReference type="Proteomes" id="UP000550401">
    <property type="component" value="Unassembled WGS sequence"/>
</dbReference>
<gene>
    <name evidence="1" type="ORF">FHW12_001468</name>
</gene>
<evidence type="ECO:0000313" key="1">
    <source>
        <dbReference type="EMBL" id="MBA8887254.1"/>
    </source>
</evidence>
<evidence type="ECO:0000313" key="2">
    <source>
        <dbReference type="Proteomes" id="UP000550401"/>
    </source>
</evidence>
<dbReference type="EMBL" id="JACGXL010000002">
    <property type="protein sequence ID" value="MBA8887254.1"/>
    <property type="molecule type" value="Genomic_DNA"/>
</dbReference>
<dbReference type="AlphaFoldDB" id="A0A839F4P8"/>
<protein>
    <submittedName>
        <fullName evidence="1">Uncharacterized protein</fullName>
    </submittedName>
</protein>
<reference evidence="1 2" key="1">
    <citation type="submission" date="2020-07" db="EMBL/GenBank/DDBJ databases">
        <title>Genomic Encyclopedia of Type Strains, Phase IV (KMG-V): Genome sequencing to study the core and pangenomes of soil and plant-associated prokaryotes.</title>
        <authorList>
            <person name="Whitman W."/>
        </authorList>
    </citation>
    <scope>NUCLEOTIDE SEQUENCE [LARGE SCALE GENOMIC DNA]</scope>
    <source>
        <strain evidence="1 2">RH2WT43</strain>
    </source>
</reference>
<name>A0A839F4P8_9GAMM</name>
<proteinExistence type="predicted"/>
<accession>A0A839F4P8</accession>